<evidence type="ECO:0000313" key="1">
    <source>
        <dbReference type="EMBL" id="AXC11450.1"/>
    </source>
</evidence>
<name>A0A2Z5FXJ1_9BACT</name>
<reference evidence="1 2" key="1">
    <citation type="journal article" date="2018" name="Front. Microbiol.">
        <title>Hydrolytic Capabilities as a Key to Environmental Success: Chitinolytic and Cellulolytic Acidobacteria From Acidic Sub-arctic Soils and Boreal Peatlands.</title>
        <authorList>
            <person name="Belova S.E."/>
            <person name="Ravin N.V."/>
            <person name="Pankratov T.A."/>
            <person name="Rakitin A.L."/>
            <person name="Ivanova A.A."/>
            <person name="Beletsky A.V."/>
            <person name="Mardanov A.V."/>
            <person name="Sinninghe Damste J.S."/>
            <person name="Dedysh S.N."/>
        </authorList>
    </citation>
    <scope>NUCLEOTIDE SEQUENCE [LARGE SCALE GENOMIC DNA]</scope>
    <source>
        <strain evidence="1 2">SBC82</strain>
    </source>
</reference>
<dbReference type="EMBL" id="CP030840">
    <property type="protein sequence ID" value="AXC11450.1"/>
    <property type="molecule type" value="Genomic_DNA"/>
</dbReference>
<dbReference type="Proteomes" id="UP000253606">
    <property type="component" value="Chromosome"/>
</dbReference>
<evidence type="ECO:0000313" key="2">
    <source>
        <dbReference type="Proteomes" id="UP000253606"/>
    </source>
</evidence>
<keyword evidence="2" id="KW-1185">Reference proteome</keyword>
<protein>
    <submittedName>
        <fullName evidence="1">Uncharacterized protein</fullName>
    </submittedName>
</protein>
<proteinExistence type="predicted"/>
<gene>
    <name evidence="1" type="ORF">ACPOL_2126</name>
</gene>
<dbReference type="KEGG" id="abas:ACPOL_2126"/>
<sequence length="48" mass="5321">MVLPFWLEKESIPLLPFHEREKSHGERAGVGVASIQPPTLAPLELKDG</sequence>
<dbReference type="AlphaFoldDB" id="A0A2Z5FXJ1"/>
<accession>A0A2Z5FXJ1</accession>
<organism evidence="1 2">
    <name type="scientific">Acidisarcina polymorpha</name>
    <dbReference type="NCBI Taxonomy" id="2211140"/>
    <lineage>
        <taxon>Bacteria</taxon>
        <taxon>Pseudomonadati</taxon>
        <taxon>Acidobacteriota</taxon>
        <taxon>Terriglobia</taxon>
        <taxon>Terriglobales</taxon>
        <taxon>Acidobacteriaceae</taxon>
        <taxon>Acidisarcina</taxon>
    </lineage>
</organism>